<organism evidence="4 5">
    <name type="scientific">Halodesulfovibrio spirochaetisodalis</name>
    <dbReference type="NCBI Taxonomy" id="1560234"/>
    <lineage>
        <taxon>Bacteria</taxon>
        <taxon>Pseudomonadati</taxon>
        <taxon>Thermodesulfobacteriota</taxon>
        <taxon>Desulfovibrionia</taxon>
        <taxon>Desulfovibrionales</taxon>
        <taxon>Desulfovibrionaceae</taxon>
        <taxon>Halodesulfovibrio</taxon>
    </lineage>
</organism>
<dbReference type="GO" id="GO:0005576">
    <property type="term" value="C:extracellular region"/>
    <property type="evidence" value="ECO:0007669"/>
    <property type="project" value="UniProtKB-SubCell"/>
</dbReference>
<dbReference type="Gene3D" id="2.150.10.10">
    <property type="entry name" value="Serralysin-like metalloprotease, C-terminal"/>
    <property type="match status" value="6"/>
</dbReference>
<dbReference type="PANTHER" id="PTHR38340">
    <property type="entry name" value="S-LAYER PROTEIN"/>
    <property type="match status" value="1"/>
</dbReference>
<dbReference type="PRINTS" id="PR00313">
    <property type="entry name" value="CABNDNGRPT"/>
</dbReference>
<dbReference type="GO" id="GO:0005509">
    <property type="term" value="F:calcium ion binding"/>
    <property type="evidence" value="ECO:0007669"/>
    <property type="project" value="InterPro"/>
</dbReference>
<comment type="caution">
    <text evidence="4">The sequence shown here is derived from an EMBL/GenBank/DDBJ whole genome shotgun (WGS) entry which is preliminary data.</text>
</comment>
<dbReference type="PANTHER" id="PTHR38340:SF1">
    <property type="entry name" value="S-LAYER PROTEIN"/>
    <property type="match status" value="1"/>
</dbReference>
<reference evidence="4 5" key="1">
    <citation type="submission" date="2015-01" db="EMBL/GenBank/DDBJ databases">
        <title>Desulfovibrio sp. JC271 draft genome sequence.</title>
        <authorList>
            <person name="Shivani Y."/>
            <person name="Subhash Y."/>
            <person name="Sasikala C."/>
            <person name="Ramana C.V."/>
        </authorList>
    </citation>
    <scope>NUCLEOTIDE SEQUENCE [LARGE SCALE GENOMIC DNA]</scope>
    <source>
        <strain evidence="4 5">JC271</strain>
    </source>
</reference>
<comment type="subcellular location">
    <subcellularLocation>
        <location evidence="1">Secreted</location>
    </subcellularLocation>
</comment>
<dbReference type="Pfam" id="PF00353">
    <property type="entry name" value="HemolysinCabind"/>
    <property type="match status" value="6"/>
</dbReference>
<evidence type="ECO:0000256" key="1">
    <source>
        <dbReference type="ARBA" id="ARBA00004613"/>
    </source>
</evidence>
<evidence type="ECO:0008006" key="6">
    <source>
        <dbReference type="Google" id="ProtNLM"/>
    </source>
</evidence>
<dbReference type="STRING" id="1560234.SP90_08685"/>
<protein>
    <recommendedName>
        <fullName evidence="6">Haemolysin-type calcium binding-related domain-containing protein</fullName>
    </recommendedName>
</protein>
<dbReference type="InterPro" id="IPR050557">
    <property type="entry name" value="RTX_toxin/Mannuronan_C5-epim"/>
</dbReference>
<accession>A0A1B7XD80</accession>
<dbReference type="OrthoDB" id="5446431at2"/>
<keyword evidence="5" id="KW-1185">Reference proteome</keyword>
<evidence type="ECO:0000256" key="2">
    <source>
        <dbReference type="ARBA" id="ARBA00022525"/>
    </source>
</evidence>
<dbReference type="InterPro" id="IPR011049">
    <property type="entry name" value="Serralysin-like_metalloprot_C"/>
</dbReference>
<dbReference type="AlphaFoldDB" id="A0A1B7XD80"/>
<dbReference type="Proteomes" id="UP000091979">
    <property type="component" value="Unassembled WGS sequence"/>
</dbReference>
<feature type="region of interest" description="Disordered" evidence="3">
    <location>
        <begin position="380"/>
        <end position="399"/>
    </location>
</feature>
<dbReference type="EMBL" id="JXMS01000012">
    <property type="protein sequence ID" value="OBQ51898.1"/>
    <property type="molecule type" value="Genomic_DNA"/>
</dbReference>
<gene>
    <name evidence="4" type="ORF">SP90_08685</name>
</gene>
<feature type="region of interest" description="Disordered" evidence="3">
    <location>
        <begin position="431"/>
        <end position="452"/>
    </location>
</feature>
<evidence type="ECO:0000313" key="4">
    <source>
        <dbReference type="EMBL" id="OBQ51898.1"/>
    </source>
</evidence>
<dbReference type="RefSeq" id="WP_066854606.1">
    <property type="nucleotide sequence ID" value="NZ_JXMS01000012.1"/>
</dbReference>
<name>A0A1B7XD80_9BACT</name>
<dbReference type="PROSITE" id="PS00330">
    <property type="entry name" value="HEMOLYSIN_CALCIUM"/>
    <property type="match status" value="11"/>
</dbReference>
<dbReference type="InterPro" id="IPR018511">
    <property type="entry name" value="Hemolysin-typ_Ca-bd_CS"/>
</dbReference>
<sequence>MSQPIKPHDSYLKEFLKDHVVEIRNPNGDPNNPKGDHGGFRVIEHLEEGTHEVIYSSSEGTIIDGDQYGKNFHLIYDGNPGNSQNLGRFVYNHEYGSDNLRSFKDIFHGGGGDDWIFGQTDTDILYGHDGNDYLNGGSGNDKLYGGKGNDVLEGGKGADIIDGGEGFDTVSYASSMSSVTIDLTTNTVTGSDATEDTLISIENATGSMGGTTIIGNDEDNVLSGASLDDVIHQSFYSEHKEQMLKEFTIEQLEKIDKNHPYYKMREREASEHIKTQFIGAASFKDHLSGGKGNDTLYGYEGDDVLNGGEGDDLLIGGEGADQLIGGEGFDTAFYINSEEGVQISLADGTATGGNAEGDTFESIERIQGSDKNDTLIGDDNANQFHGEAGDDTLSGGGATDILSGGKGNDLINGGDDADLLFGNEGNDRLYGDSGNDSLNGNEGDDKLYGGVGNDSLEGGAGADLLDGGDGIDTATYIHSKAAVKVNLSGGVCSGGEAEGDTLTNIEELQGSNFADELVGSINNDKIFGMGGDDIIVTGAGRDIIDGGAGTDYLAGGEGDDIYVFRAGSQIDTVVENANEGTDTAYFDGVTSVNIYKQNNNLLIGVNDNKDIMQFKDWYASDGSYTVENFYFAASNETYTAEQFASFAVDITKTTA</sequence>
<proteinExistence type="predicted"/>
<dbReference type="SUPFAM" id="SSF51120">
    <property type="entry name" value="beta-Roll"/>
    <property type="match status" value="4"/>
</dbReference>
<keyword evidence="2" id="KW-0964">Secreted</keyword>
<dbReference type="InterPro" id="IPR001343">
    <property type="entry name" value="Hemolysn_Ca-bd"/>
</dbReference>
<evidence type="ECO:0000313" key="5">
    <source>
        <dbReference type="Proteomes" id="UP000091979"/>
    </source>
</evidence>
<evidence type="ECO:0000256" key="3">
    <source>
        <dbReference type="SAM" id="MobiDB-lite"/>
    </source>
</evidence>